<dbReference type="Proteomes" id="UP000190890">
    <property type="component" value="Unassembled WGS sequence"/>
</dbReference>
<evidence type="ECO:0000259" key="1">
    <source>
        <dbReference type="Pfam" id="PF09681"/>
    </source>
</evidence>
<dbReference type="RefSeq" id="WP_077848795.1">
    <property type="nucleotide sequence ID" value="NZ_LZZM01000197.1"/>
</dbReference>
<comment type="caution">
    <text evidence="2">The sequence shown here is derived from an EMBL/GenBank/DDBJ whole genome shotgun (WGS) entry which is preliminary data.</text>
</comment>
<dbReference type="OrthoDB" id="9788567at2"/>
<organism evidence="2 3">
    <name type="scientific">Clostridium puniceum</name>
    <dbReference type="NCBI Taxonomy" id="29367"/>
    <lineage>
        <taxon>Bacteria</taxon>
        <taxon>Bacillati</taxon>
        <taxon>Bacillota</taxon>
        <taxon>Clostridia</taxon>
        <taxon>Eubacteriales</taxon>
        <taxon>Clostridiaceae</taxon>
        <taxon>Clostridium</taxon>
    </lineage>
</organism>
<evidence type="ECO:0000313" key="2">
    <source>
        <dbReference type="EMBL" id="OOM74556.1"/>
    </source>
</evidence>
<evidence type="ECO:0000313" key="3">
    <source>
        <dbReference type="Proteomes" id="UP000190890"/>
    </source>
</evidence>
<feature type="domain" description="Phage replisome organiser N-terminal" evidence="1">
    <location>
        <begin position="9"/>
        <end position="122"/>
    </location>
</feature>
<reference evidence="2 3" key="1">
    <citation type="submission" date="2016-05" db="EMBL/GenBank/DDBJ databases">
        <title>Microbial solvent formation.</title>
        <authorList>
            <person name="Poehlein A."/>
            <person name="Montoya Solano J.D."/>
            <person name="Flitsch S."/>
            <person name="Krabben P."/>
            <person name="Duerre P."/>
            <person name="Daniel R."/>
        </authorList>
    </citation>
    <scope>NUCLEOTIDE SEQUENCE [LARGE SCALE GENOMIC DNA]</scope>
    <source>
        <strain evidence="2 3">DSM 2619</strain>
    </source>
</reference>
<sequence>MSDCKKYYYLKIKEDFFESEDIKILQNLDDGYLFSDILMKLYLKSLKNNGKLMFKDHIPYNPKMIATVTNHSVSIVEKALSVFGEMGLIEVLDNGAIFMLDIQNFIGQSSSEGDRKREYRRRIDEEKQKLLVSGQMSDIHPPETETETKTDIELDIEQQLENLDNILRSDFETKDIETIKKYCVENNVTVAVVVEKLEILKHMKKVRNKVGALLTAIKDGWKQPESECNSSTVSKFNNFKAREYDYDDLEKKLLGWDKEGENESNS</sequence>
<name>A0A1S8T9X3_9CLOT</name>
<accession>A0A1S8T9X3</accession>
<gene>
    <name evidence="2" type="ORF">CLPUN_37970</name>
</gene>
<dbReference type="InterPro" id="IPR010056">
    <property type="entry name" value="Phage_rep_org__N"/>
</dbReference>
<proteinExistence type="predicted"/>
<dbReference type="AlphaFoldDB" id="A0A1S8T9X3"/>
<dbReference type="NCBIfam" id="TIGR01714">
    <property type="entry name" value="phage_rep_org_N"/>
    <property type="match status" value="1"/>
</dbReference>
<protein>
    <recommendedName>
        <fullName evidence="1">Phage replisome organiser N-terminal domain-containing protein</fullName>
    </recommendedName>
</protein>
<dbReference type="EMBL" id="LZZM01000197">
    <property type="protein sequence ID" value="OOM74556.1"/>
    <property type="molecule type" value="Genomic_DNA"/>
</dbReference>
<keyword evidence="3" id="KW-1185">Reference proteome</keyword>
<dbReference type="Pfam" id="PF09681">
    <property type="entry name" value="Phage_rep_org_N"/>
    <property type="match status" value="1"/>
</dbReference>
<dbReference type="STRING" id="29367.CLPUN_37970"/>